<evidence type="ECO:0000313" key="1">
    <source>
        <dbReference type="EMBL" id="MCE3214624.1"/>
    </source>
</evidence>
<dbReference type="Proteomes" id="UP000823775">
    <property type="component" value="Unassembled WGS sequence"/>
</dbReference>
<protein>
    <submittedName>
        <fullName evidence="1">Uncharacterized protein</fullName>
    </submittedName>
</protein>
<accession>A0ABS8WP04</accession>
<comment type="caution">
    <text evidence="1">The sequence shown here is derived from an EMBL/GenBank/DDBJ whole genome shotgun (WGS) entry which is preliminary data.</text>
</comment>
<keyword evidence="2" id="KW-1185">Reference proteome</keyword>
<reference evidence="1 2" key="1">
    <citation type="journal article" date="2021" name="BMC Genomics">
        <title>Datura genome reveals duplications of psychoactive alkaloid biosynthetic genes and high mutation rate following tissue culture.</title>
        <authorList>
            <person name="Rajewski A."/>
            <person name="Carter-House D."/>
            <person name="Stajich J."/>
            <person name="Litt A."/>
        </authorList>
    </citation>
    <scope>NUCLEOTIDE SEQUENCE [LARGE SCALE GENOMIC DNA]</scope>
    <source>
        <strain evidence="1">AR-01</strain>
    </source>
</reference>
<name>A0ABS8WP04_DATST</name>
<proteinExistence type="predicted"/>
<gene>
    <name evidence="1" type="ORF">HAX54_052905</name>
</gene>
<evidence type="ECO:0000313" key="2">
    <source>
        <dbReference type="Proteomes" id="UP000823775"/>
    </source>
</evidence>
<sequence>MSIYGLSNSSTSITMVVGVSINEPFFGCKAADVRRNHAGCAVKTIANIRIGGLVAGGTAKTRFAEEVVGVLASIAEDSATMLAPSPISASISLGMFSSSRSMKSKSPEVDGSNQHLAIGLASSRSLLGMS</sequence>
<dbReference type="EMBL" id="JACEIK010009716">
    <property type="protein sequence ID" value="MCE3214624.1"/>
    <property type="molecule type" value="Genomic_DNA"/>
</dbReference>
<organism evidence="1 2">
    <name type="scientific">Datura stramonium</name>
    <name type="common">Jimsonweed</name>
    <name type="synonym">Common thornapple</name>
    <dbReference type="NCBI Taxonomy" id="4076"/>
    <lineage>
        <taxon>Eukaryota</taxon>
        <taxon>Viridiplantae</taxon>
        <taxon>Streptophyta</taxon>
        <taxon>Embryophyta</taxon>
        <taxon>Tracheophyta</taxon>
        <taxon>Spermatophyta</taxon>
        <taxon>Magnoliopsida</taxon>
        <taxon>eudicotyledons</taxon>
        <taxon>Gunneridae</taxon>
        <taxon>Pentapetalae</taxon>
        <taxon>asterids</taxon>
        <taxon>lamiids</taxon>
        <taxon>Solanales</taxon>
        <taxon>Solanaceae</taxon>
        <taxon>Solanoideae</taxon>
        <taxon>Datureae</taxon>
        <taxon>Datura</taxon>
    </lineage>
</organism>